<dbReference type="EMBL" id="JACAQB010000003">
    <property type="protein sequence ID" value="NWB94929.1"/>
    <property type="molecule type" value="Genomic_DNA"/>
</dbReference>
<dbReference type="RefSeq" id="WP_177092697.1">
    <property type="nucleotide sequence ID" value="NZ_JACAQB010000003.1"/>
</dbReference>
<organism evidence="1 2">
    <name type="scientific">Pseudomonas gingeri</name>
    <dbReference type="NCBI Taxonomy" id="117681"/>
    <lineage>
        <taxon>Bacteria</taxon>
        <taxon>Pseudomonadati</taxon>
        <taxon>Pseudomonadota</taxon>
        <taxon>Gammaproteobacteria</taxon>
        <taxon>Pseudomonadales</taxon>
        <taxon>Pseudomonadaceae</taxon>
        <taxon>Pseudomonas</taxon>
    </lineage>
</organism>
<accession>A0A7Y7X7V7</accession>
<protein>
    <submittedName>
        <fullName evidence="1">Uncharacterized protein</fullName>
    </submittedName>
</protein>
<proteinExistence type="predicted"/>
<evidence type="ECO:0000313" key="1">
    <source>
        <dbReference type="EMBL" id="NWB94929.1"/>
    </source>
</evidence>
<dbReference type="AlphaFoldDB" id="A0A7Y7X7V7"/>
<dbReference type="Proteomes" id="UP000539985">
    <property type="component" value="Unassembled WGS sequence"/>
</dbReference>
<evidence type="ECO:0000313" key="2">
    <source>
        <dbReference type="Proteomes" id="UP000539985"/>
    </source>
</evidence>
<comment type="caution">
    <text evidence="1">The sequence shown here is derived from an EMBL/GenBank/DDBJ whole genome shotgun (WGS) entry which is preliminary data.</text>
</comment>
<sequence length="62" mass="7112">MDDWLGEIRYAAGTGASAPYFRSRRHPLLRVAPRLVALPSELAFWALWHCRHARPPDVGFPR</sequence>
<name>A0A7Y7X7V7_9PSED</name>
<reference evidence="1 2" key="1">
    <citation type="submission" date="2020-04" db="EMBL/GenBank/DDBJ databases">
        <title>Molecular characterization of pseudomonads from Agaricus bisporus reveal novel blotch 2 pathogens in Western Europe.</title>
        <authorList>
            <person name="Taparia T."/>
            <person name="Krijger M."/>
            <person name="Haynes E."/>
            <person name="Elpinstone J.G."/>
            <person name="Noble R."/>
            <person name="Van Der Wolf J."/>
        </authorList>
    </citation>
    <scope>NUCLEOTIDE SEQUENCE [LARGE SCALE GENOMIC DNA]</scope>
    <source>
        <strain evidence="1 2">H7001</strain>
    </source>
</reference>
<gene>
    <name evidence="1" type="ORF">HX882_03380</name>
</gene>